<comment type="function">
    <text evidence="9">Essential for the assembly of ubiquinol-cytochrome c reductase. It has a direct effect on the correct occurrence of the Rieske protein, core 4, core 5 and apocytochrome b.</text>
</comment>
<dbReference type="STRING" id="1353952.A0A165ECN4"/>
<evidence type="ECO:0008006" key="13">
    <source>
        <dbReference type="Google" id="ProtNLM"/>
    </source>
</evidence>
<evidence type="ECO:0000256" key="10">
    <source>
        <dbReference type="SAM" id="MobiDB-lite"/>
    </source>
</evidence>
<accession>A0A165ECN4</accession>
<keyword evidence="6" id="KW-0496">Mitochondrion</keyword>
<dbReference type="GO" id="GO:0005743">
    <property type="term" value="C:mitochondrial inner membrane"/>
    <property type="evidence" value="ECO:0007669"/>
    <property type="project" value="UniProtKB-SubCell"/>
</dbReference>
<comment type="subcellular location">
    <subcellularLocation>
        <location evidence="1">Mitochondrion inner membrane</location>
        <topology evidence="1">Single-pass membrane protein</topology>
    </subcellularLocation>
</comment>
<evidence type="ECO:0000313" key="11">
    <source>
        <dbReference type="EMBL" id="KZT54567.1"/>
    </source>
</evidence>
<dbReference type="Pfam" id="PF07960">
    <property type="entry name" value="CBP4"/>
    <property type="match status" value="1"/>
</dbReference>
<gene>
    <name evidence="11" type="ORF">CALCODRAFT_499620</name>
</gene>
<comment type="similarity">
    <text evidence="2">Belongs to the CBP4 family.</text>
</comment>
<evidence type="ECO:0000256" key="5">
    <source>
        <dbReference type="ARBA" id="ARBA00022989"/>
    </source>
</evidence>
<feature type="region of interest" description="Disordered" evidence="10">
    <location>
        <begin position="57"/>
        <end position="81"/>
    </location>
</feature>
<dbReference type="EMBL" id="KV424011">
    <property type="protein sequence ID" value="KZT54567.1"/>
    <property type="molecule type" value="Genomic_DNA"/>
</dbReference>
<dbReference type="Proteomes" id="UP000076842">
    <property type="component" value="Unassembled WGS sequence"/>
</dbReference>
<keyword evidence="7" id="KW-0472">Membrane</keyword>
<keyword evidence="3" id="KW-0812">Transmembrane</keyword>
<dbReference type="AlphaFoldDB" id="A0A165ECN4"/>
<evidence type="ECO:0000256" key="7">
    <source>
        <dbReference type="ARBA" id="ARBA00023136"/>
    </source>
</evidence>
<proteinExistence type="inferred from homology"/>
<evidence type="ECO:0000256" key="6">
    <source>
        <dbReference type="ARBA" id="ARBA00023128"/>
    </source>
</evidence>
<keyword evidence="8" id="KW-0143">Chaperone</keyword>
<protein>
    <recommendedName>
        <fullName evidence="13">Cytochrome b mRNA-processing protein 4</fullName>
    </recommendedName>
</protein>
<sequence length="81" mass="9018">MSNIAWGRLLFWSTAIIGTGYVCLKTTVPTTDQLYSQLSPDLKRKADEIRIARQKNELQRQIEQASQNGSTGPVWASPPGK</sequence>
<keyword evidence="12" id="KW-1185">Reference proteome</keyword>
<dbReference type="InParanoid" id="A0A165ECN4"/>
<name>A0A165ECN4_9BASI</name>
<feature type="compositionally biased region" description="Polar residues" evidence="10">
    <location>
        <begin position="61"/>
        <end position="71"/>
    </location>
</feature>
<evidence type="ECO:0000256" key="1">
    <source>
        <dbReference type="ARBA" id="ARBA00004434"/>
    </source>
</evidence>
<keyword evidence="4" id="KW-0999">Mitochondrion inner membrane</keyword>
<evidence type="ECO:0000256" key="2">
    <source>
        <dbReference type="ARBA" id="ARBA00006780"/>
    </source>
</evidence>
<evidence type="ECO:0000313" key="12">
    <source>
        <dbReference type="Proteomes" id="UP000076842"/>
    </source>
</evidence>
<keyword evidence="5" id="KW-1133">Transmembrane helix</keyword>
<evidence type="ECO:0000256" key="8">
    <source>
        <dbReference type="ARBA" id="ARBA00023186"/>
    </source>
</evidence>
<evidence type="ECO:0000256" key="3">
    <source>
        <dbReference type="ARBA" id="ARBA00022692"/>
    </source>
</evidence>
<evidence type="ECO:0000256" key="4">
    <source>
        <dbReference type="ARBA" id="ARBA00022792"/>
    </source>
</evidence>
<dbReference type="OrthoDB" id="5576752at2759"/>
<dbReference type="InterPro" id="IPR012420">
    <property type="entry name" value="Cbp4"/>
</dbReference>
<organism evidence="11 12">
    <name type="scientific">Calocera cornea HHB12733</name>
    <dbReference type="NCBI Taxonomy" id="1353952"/>
    <lineage>
        <taxon>Eukaryota</taxon>
        <taxon>Fungi</taxon>
        <taxon>Dikarya</taxon>
        <taxon>Basidiomycota</taxon>
        <taxon>Agaricomycotina</taxon>
        <taxon>Dacrymycetes</taxon>
        <taxon>Dacrymycetales</taxon>
        <taxon>Dacrymycetaceae</taxon>
        <taxon>Calocera</taxon>
    </lineage>
</organism>
<evidence type="ECO:0000256" key="9">
    <source>
        <dbReference type="ARBA" id="ARBA00025413"/>
    </source>
</evidence>
<reference evidence="11 12" key="1">
    <citation type="journal article" date="2016" name="Mol. Biol. Evol.">
        <title>Comparative Genomics of Early-Diverging Mushroom-Forming Fungi Provides Insights into the Origins of Lignocellulose Decay Capabilities.</title>
        <authorList>
            <person name="Nagy L.G."/>
            <person name="Riley R."/>
            <person name="Tritt A."/>
            <person name="Adam C."/>
            <person name="Daum C."/>
            <person name="Floudas D."/>
            <person name="Sun H."/>
            <person name="Yadav J.S."/>
            <person name="Pangilinan J."/>
            <person name="Larsson K.H."/>
            <person name="Matsuura K."/>
            <person name="Barry K."/>
            <person name="Labutti K."/>
            <person name="Kuo R."/>
            <person name="Ohm R.A."/>
            <person name="Bhattacharya S.S."/>
            <person name="Shirouzu T."/>
            <person name="Yoshinaga Y."/>
            <person name="Martin F.M."/>
            <person name="Grigoriev I.V."/>
            <person name="Hibbett D.S."/>
        </authorList>
    </citation>
    <scope>NUCLEOTIDE SEQUENCE [LARGE SCALE GENOMIC DNA]</scope>
    <source>
        <strain evidence="11 12">HHB12733</strain>
    </source>
</reference>